<keyword evidence="3 7" id="KW-0418">Kinase</keyword>
<dbReference type="AlphaFoldDB" id="A0A8H4EW27"/>
<evidence type="ECO:0000256" key="2">
    <source>
        <dbReference type="ARBA" id="ARBA00022741"/>
    </source>
</evidence>
<dbReference type="InterPro" id="IPR017441">
    <property type="entry name" value="Protein_kinase_ATP_BS"/>
</dbReference>
<feature type="domain" description="Protein kinase" evidence="6">
    <location>
        <begin position="27"/>
        <end position="379"/>
    </location>
</feature>
<organism evidence="7 8">
    <name type="scientific">Gigaspora margarita</name>
    <dbReference type="NCBI Taxonomy" id="4874"/>
    <lineage>
        <taxon>Eukaryota</taxon>
        <taxon>Fungi</taxon>
        <taxon>Fungi incertae sedis</taxon>
        <taxon>Mucoromycota</taxon>
        <taxon>Glomeromycotina</taxon>
        <taxon>Glomeromycetes</taxon>
        <taxon>Diversisporales</taxon>
        <taxon>Gigasporaceae</taxon>
        <taxon>Gigaspora</taxon>
    </lineage>
</organism>
<dbReference type="PROSITE" id="PS50011">
    <property type="entry name" value="PROTEIN_KINASE_DOM"/>
    <property type="match status" value="1"/>
</dbReference>
<gene>
    <name evidence="7" type="ORF">F8M41_000086</name>
</gene>
<dbReference type="Pfam" id="PF00069">
    <property type="entry name" value="Pkinase"/>
    <property type="match status" value="1"/>
</dbReference>
<dbReference type="InterPro" id="IPR000719">
    <property type="entry name" value="Prot_kinase_dom"/>
</dbReference>
<feature type="binding site" evidence="5">
    <location>
        <position position="56"/>
    </location>
    <ligand>
        <name>ATP</name>
        <dbReference type="ChEBI" id="CHEBI:30616"/>
    </ligand>
</feature>
<evidence type="ECO:0000313" key="7">
    <source>
        <dbReference type="EMBL" id="KAF0562318.1"/>
    </source>
</evidence>
<dbReference type="GO" id="GO:0004674">
    <property type="term" value="F:protein serine/threonine kinase activity"/>
    <property type="evidence" value="ECO:0007669"/>
    <property type="project" value="TreeGrafter"/>
</dbReference>
<dbReference type="PANTHER" id="PTHR44329:SF288">
    <property type="entry name" value="MITOGEN-ACTIVATED PROTEIN KINASE KINASE KINASE 20"/>
    <property type="match status" value="1"/>
</dbReference>
<evidence type="ECO:0000256" key="3">
    <source>
        <dbReference type="ARBA" id="ARBA00022777"/>
    </source>
</evidence>
<evidence type="ECO:0000256" key="5">
    <source>
        <dbReference type="PROSITE-ProRule" id="PRU10141"/>
    </source>
</evidence>
<name>A0A8H4EW27_GIGMA</name>
<sequence length="379" mass="43658">MANVKIVAQLEEAISSQHINNFNYSEFTDFVEIGDGGFGEVYKCKWKDLRITVVLKNLNVNDNKFQIVQELKILQKVSFHPNIIQFYGVTKSSNGDYYMILQFAEDEIILGLNFLHKCNIVHRNLSTKSIFVHEGKMMIAYSVPNSICNQPSRKDDTDKTKTHGMPEIPNQMPKLLLQIISQCCDPEPAQRPKFKELKDKLNHLHSVQIEKVDSKMLAENKYQLSQISCTKFENFKKMTIGKDGFTIVYCANSNNRNQNFDRFNSLKLIHKSENYLEKFIKEKTYCDIGLEIPTPKSYKLAICPNVFNHLNLSSGNILPNDLKIAYIADLELSKNSLKIKADDHYLFGMFIWEILIHSKELPSAAKIYEAIIERQSAEK</sequence>
<comment type="caution">
    <text evidence="7">The sequence shown here is derived from an EMBL/GenBank/DDBJ whole genome shotgun (WGS) entry which is preliminary data.</text>
</comment>
<dbReference type="GO" id="GO:0005524">
    <property type="term" value="F:ATP binding"/>
    <property type="evidence" value="ECO:0007669"/>
    <property type="project" value="UniProtKB-UniRule"/>
</dbReference>
<evidence type="ECO:0000256" key="1">
    <source>
        <dbReference type="ARBA" id="ARBA00022679"/>
    </source>
</evidence>
<proteinExistence type="predicted"/>
<dbReference type="SUPFAM" id="SSF56112">
    <property type="entry name" value="Protein kinase-like (PK-like)"/>
    <property type="match status" value="1"/>
</dbReference>
<keyword evidence="8" id="KW-1185">Reference proteome</keyword>
<reference evidence="7 8" key="1">
    <citation type="journal article" date="2019" name="Environ. Microbiol.">
        <title>At the nexus of three kingdoms: the genome of the mycorrhizal fungus Gigaspora margarita provides insights into plant, endobacterial and fungal interactions.</title>
        <authorList>
            <person name="Venice F."/>
            <person name="Ghignone S."/>
            <person name="Salvioli di Fossalunga A."/>
            <person name="Amselem J."/>
            <person name="Novero M."/>
            <person name="Xianan X."/>
            <person name="Sedzielewska Toro K."/>
            <person name="Morin E."/>
            <person name="Lipzen A."/>
            <person name="Grigoriev I.V."/>
            <person name="Henrissat B."/>
            <person name="Martin F.M."/>
            <person name="Bonfante P."/>
        </authorList>
    </citation>
    <scope>NUCLEOTIDE SEQUENCE [LARGE SCALE GENOMIC DNA]</scope>
    <source>
        <strain evidence="7 8">BEG34</strain>
    </source>
</reference>
<evidence type="ECO:0000313" key="8">
    <source>
        <dbReference type="Proteomes" id="UP000439903"/>
    </source>
</evidence>
<keyword evidence="4 5" id="KW-0067">ATP-binding</keyword>
<keyword evidence="2 5" id="KW-0547">Nucleotide-binding</keyword>
<dbReference type="PROSITE" id="PS00107">
    <property type="entry name" value="PROTEIN_KINASE_ATP"/>
    <property type="match status" value="1"/>
</dbReference>
<protein>
    <submittedName>
        <fullName evidence="7">Kinase-like protein</fullName>
    </submittedName>
</protein>
<dbReference type="EMBL" id="WTPW01000002">
    <property type="protein sequence ID" value="KAF0562318.1"/>
    <property type="molecule type" value="Genomic_DNA"/>
</dbReference>
<dbReference type="Proteomes" id="UP000439903">
    <property type="component" value="Unassembled WGS sequence"/>
</dbReference>
<evidence type="ECO:0000256" key="4">
    <source>
        <dbReference type="ARBA" id="ARBA00022840"/>
    </source>
</evidence>
<dbReference type="Gene3D" id="1.10.510.10">
    <property type="entry name" value="Transferase(Phosphotransferase) domain 1"/>
    <property type="match status" value="2"/>
</dbReference>
<evidence type="ECO:0000259" key="6">
    <source>
        <dbReference type="PROSITE" id="PS50011"/>
    </source>
</evidence>
<dbReference type="PANTHER" id="PTHR44329">
    <property type="entry name" value="SERINE/THREONINE-PROTEIN KINASE TNNI3K-RELATED"/>
    <property type="match status" value="1"/>
</dbReference>
<dbReference type="InterPro" id="IPR051681">
    <property type="entry name" value="Ser/Thr_Kinases-Pseudokinases"/>
</dbReference>
<dbReference type="InterPro" id="IPR011009">
    <property type="entry name" value="Kinase-like_dom_sf"/>
</dbReference>
<dbReference type="OrthoDB" id="10508498at2759"/>
<accession>A0A8H4EW27</accession>
<keyword evidence="1" id="KW-0808">Transferase</keyword>